<evidence type="ECO:0000313" key="2">
    <source>
        <dbReference type="Proteomes" id="UP000499080"/>
    </source>
</evidence>
<protein>
    <submittedName>
        <fullName evidence="1">Uncharacterized protein</fullName>
    </submittedName>
</protein>
<keyword evidence="2" id="KW-1185">Reference proteome</keyword>
<proteinExistence type="predicted"/>
<name>A0A4Y2CVY7_ARAVE</name>
<dbReference type="EMBL" id="BGPR01000248">
    <property type="protein sequence ID" value="GBM07884.1"/>
    <property type="molecule type" value="Genomic_DNA"/>
</dbReference>
<accession>A0A4Y2CVY7</accession>
<gene>
    <name evidence="1" type="ORF">AVEN_96500_1</name>
</gene>
<dbReference type="Proteomes" id="UP000499080">
    <property type="component" value="Unassembled WGS sequence"/>
</dbReference>
<organism evidence="1 2">
    <name type="scientific">Araneus ventricosus</name>
    <name type="common">Orbweaver spider</name>
    <name type="synonym">Epeira ventricosa</name>
    <dbReference type="NCBI Taxonomy" id="182803"/>
    <lineage>
        <taxon>Eukaryota</taxon>
        <taxon>Metazoa</taxon>
        <taxon>Ecdysozoa</taxon>
        <taxon>Arthropoda</taxon>
        <taxon>Chelicerata</taxon>
        <taxon>Arachnida</taxon>
        <taxon>Araneae</taxon>
        <taxon>Araneomorphae</taxon>
        <taxon>Entelegynae</taxon>
        <taxon>Araneoidea</taxon>
        <taxon>Araneidae</taxon>
        <taxon>Araneus</taxon>
    </lineage>
</organism>
<sequence length="186" mass="20517">MNARNPLFQAFALQLFSGSEIRWIGGLPMTYWACSKYRREILTSPRFLTVVLEAEDPRASSQVSHQHLLSDVEACCIDLRPAERRCQPTEQTNHSADGLDGKPGLNGRAPNFPLELSQQFLRFASSMGIVMQEDDAITQHARESDGITMAQGLFPFSEIESHLSGTISVSSILVRFSSASDVKTAA</sequence>
<evidence type="ECO:0000313" key="1">
    <source>
        <dbReference type="EMBL" id="GBM07884.1"/>
    </source>
</evidence>
<dbReference type="OrthoDB" id="10494462at2759"/>
<dbReference type="AlphaFoldDB" id="A0A4Y2CVY7"/>
<comment type="caution">
    <text evidence="1">The sequence shown here is derived from an EMBL/GenBank/DDBJ whole genome shotgun (WGS) entry which is preliminary data.</text>
</comment>
<reference evidence="1 2" key="1">
    <citation type="journal article" date="2019" name="Sci. Rep.">
        <title>Orb-weaving spider Araneus ventricosus genome elucidates the spidroin gene catalogue.</title>
        <authorList>
            <person name="Kono N."/>
            <person name="Nakamura H."/>
            <person name="Ohtoshi R."/>
            <person name="Moran D.A.P."/>
            <person name="Shinohara A."/>
            <person name="Yoshida Y."/>
            <person name="Fujiwara M."/>
            <person name="Mori M."/>
            <person name="Tomita M."/>
            <person name="Arakawa K."/>
        </authorList>
    </citation>
    <scope>NUCLEOTIDE SEQUENCE [LARGE SCALE GENOMIC DNA]</scope>
</reference>